<evidence type="ECO:0000313" key="2">
    <source>
        <dbReference type="Proteomes" id="UP000654604"/>
    </source>
</evidence>
<name>A0ABR9V222_9CHRO</name>
<accession>A0ABR9V222</accession>
<proteinExistence type="predicted"/>
<evidence type="ECO:0000313" key="1">
    <source>
        <dbReference type="EMBL" id="MBE9221604.1"/>
    </source>
</evidence>
<protein>
    <submittedName>
        <fullName evidence="1">Uncharacterized protein</fullName>
    </submittedName>
</protein>
<gene>
    <name evidence="1" type="ORF">IQ215_02735</name>
</gene>
<organism evidence="1 2">
    <name type="scientific">Cyanobacterium stanieri LEGE 03274</name>
    <dbReference type="NCBI Taxonomy" id="1828756"/>
    <lineage>
        <taxon>Bacteria</taxon>
        <taxon>Bacillati</taxon>
        <taxon>Cyanobacteriota</taxon>
        <taxon>Cyanophyceae</taxon>
        <taxon>Oscillatoriophycideae</taxon>
        <taxon>Chroococcales</taxon>
        <taxon>Geminocystaceae</taxon>
        <taxon>Cyanobacterium</taxon>
    </lineage>
</organism>
<dbReference type="EMBL" id="JADEWC010000004">
    <property type="protein sequence ID" value="MBE9221604.1"/>
    <property type="molecule type" value="Genomic_DNA"/>
</dbReference>
<comment type="caution">
    <text evidence="1">The sequence shown here is derived from an EMBL/GenBank/DDBJ whole genome shotgun (WGS) entry which is preliminary data.</text>
</comment>
<keyword evidence="2" id="KW-1185">Reference proteome</keyword>
<sequence length="218" mass="24761">MNHVSLDKSVVDTSNIVIPSSVKNNASDIALYQERLVRNFIAYVKLTGDCSYRNLLNSYQLQEEEVTAEQQEDFLSDVEDKVAVVCLNMKDIIKQFAEGVVANNQEASIRNSLEGVTPASPAPYLITTLKEEHKKLSYCLDSVINIAKTLDDKSLGQFIRDLTYFHQYIQYHAQPTKIQHDLSQIADLSLYLRRLNEYLDMIPETVDNVIDAIARLSE</sequence>
<dbReference type="Proteomes" id="UP000654604">
    <property type="component" value="Unassembled WGS sequence"/>
</dbReference>
<dbReference type="RefSeq" id="WP_193799795.1">
    <property type="nucleotide sequence ID" value="NZ_JADEWC010000004.1"/>
</dbReference>
<reference evidence="1 2" key="1">
    <citation type="submission" date="2020-10" db="EMBL/GenBank/DDBJ databases">
        <authorList>
            <person name="Castelo-Branco R."/>
            <person name="Eusebio N."/>
            <person name="Adriana R."/>
            <person name="Vieira A."/>
            <person name="Brugerolle De Fraissinette N."/>
            <person name="Rezende De Castro R."/>
            <person name="Schneider M.P."/>
            <person name="Vasconcelos V."/>
            <person name="Leao P.N."/>
        </authorList>
    </citation>
    <scope>NUCLEOTIDE SEQUENCE [LARGE SCALE GENOMIC DNA]</scope>
    <source>
        <strain evidence="1 2">LEGE 03274</strain>
    </source>
</reference>